<keyword evidence="3" id="KW-1185">Reference proteome</keyword>
<organism evidence="2 3">
    <name type="scientific">Zeaxanthinibacter enoshimensis</name>
    <dbReference type="NCBI Taxonomy" id="392009"/>
    <lineage>
        <taxon>Bacteria</taxon>
        <taxon>Pseudomonadati</taxon>
        <taxon>Bacteroidota</taxon>
        <taxon>Flavobacteriia</taxon>
        <taxon>Flavobacteriales</taxon>
        <taxon>Flavobacteriaceae</taxon>
        <taxon>Zeaxanthinibacter</taxon>
    </lineage>
</organism>
<dbReference type="EMBL" id="SNYI01000002">
    <property type="protein sequence ID" value="TDQ31060.1"/>
    <property type="molecule type" value="Genomic_DNA"/>
</dbReference>
<reference evidence="2 3" key="1">
    <citation type="submission" date="2019-03" db="EMBL/GenBank/DDBJ databases">
        <title>Genomic Encyclopedia of Archaeal and Bacterial Type Strains, Phase II (KMG-II): from individual species to whole genera.</title>
        <authorList>
            <person name="Goeker M."/>
        </authorList>
    </citation>
    <scope>NUCLEOTIDE SEQUENCE [LARGE SCALE GENOMIC DNA]</scope>
    <source>
        <strain evidence="2 3">DSM 18435</strain>
    </source>
</reference>
<keyword evidence="1" id="KW-1133">Transmembrane helix</keyword>
<dbReference type="AlphaFoldDB" id="A0A4R6TRE3"/>
<comment type="caution">
    <text evidence="2">The sequence shown here is derived from an EMBL/GenBank/DDBJ whole genome shotgun (WGS) entry which is preliminary data.</text>
</comment>
<evidence type="ECO:0000313" key="3">
    <source>
        <dbReference type="Proteomes" id="UP000295468"/>
    </source>
</evidence>
<accession>A0A4R6TRE3</accession>
<sequence length="65" mass="6771">MVTLPTQGILGGVTALITLLILSSVVAVGVDETQIVISSGFLVVGGVFLVVTLLSYRSRIRISNL</sequence>
<protein>
    <submittedName>
        <fullName evidence="2">Uncharacterized protein</fullName>
    </submittedName>
</protein>
<keyword evidence="1" id="KW-0472">Membrane</keyword>
<name>A0A4R6TRE3_9FLAO</name>
<feature type="transmembrane region" description="Helical" evidence="1">
    <location>
        <begin position="35"/>
        <end position="56"/>
    </location>
</feature>
<feature type="transmembrane region" description="Helical" evidence="1">
    <location>
        <begin position="9"/>
        <end position="29"/>
    </location>
</feature>
<proteinExistence type="predicted"/>
<dbReference type="Proteomes" id="UP000295468">
    <property type="component" value="Unassembled WGS sequence"/>
</dbReference>
<gene>
    <name evidence="2" type="ORF">CLV82_1761</name>
</gene>
<evidence type="ECO:0000256" key="1">
    <source>
        <dbReference type="SAM" id="Phobius"/>
    </source>
</evidence>
<evidence type="ECO:0000313" key="2">
    <source>
        <dbReference type="EMBL" id="TDQ31060.1"/>
    </source>
</evidence>
<keyword evidence="1" id="KW-0812">Transmembrane</keyword>